<evidence type="ECO:0000256" key="10">
    <source>
        <dbReference type="ARBA" id="ARBA00022842"/>
    </source>
</evidence>
<dbReference type="Pfam" id="PF00408">
    <property type="entry name" value="PGM_PMM_IV"/>
    <property type="match status" value="1"/>
</dbReference>
<evidence type="ECO:0000256" key="1">
    <source>
        <dbReference type="ARBA" id="ARBA00000443"/>
    </source>
</evidence>
<dbReference type="InterPro" id="IPR016066">
    <property type="entry name" value="A-D-PHexomutase_CS"/>
</dbReference>
<dbReference type="InterPro" id="IPR005845">
    <property type="entry name" value="A-D-PHexomutase_a/b/a-II"/>
</dbReference>
<dbReference type="Pfam" id="PF02878">
    <property type="entry name" value="PGM_PMM_I"/>
    <property type="match status" value="1"/>
</dbReference>
<dbReference type="Pfam" id="PF02879">
    <property type="entry name" value="PGM_PMM_II"/>
    <property type="match status" value="1"/>
</dbReference>
<dbReference type="GO" id="GO:0004614">
    <property type="term" value="F:phosphoglucomutase activity"/>
    <property type="evidence" value="ECO:0007669"/>
    <property type="project" value="UniProtKB-EC"/>
</dbReference>
<keyword evidence="8" id="KW-0597">Phosphoprotein</keyword>
<dbReference type="Pfam" id="PF02880">
    <property type="entry name" value="PGM_PMM_III"/>
    <property type="match status" value="1"/>
</dbReference>
<dbReference type="SUPFAM" id="SSF55957">
    <property type="entry name" value="Phosphoglucomutase, C-terminal domain"/>
    <property type="match status" value="1"/>
</dbReference>
<sequence>MKVESKIGFRRLLSMSWQDNYQQWQQATLVPDLAEELTQMKGHEDDLEDAFTAPMEFGTAGMRGVMGPGINRMNIYTVRQATEGLARFMDKLPAEQKQQGVAISFDSRYHSQEFAHESARVLGAHKIPSFVFDSLRPTPELSFTIRHLHTYAGIMITASHNPKQYNGYKIYGPDGGQMPPEEADTITKYIREVTDIFNIPVVQEQKLREAKIMSLIGEDVDEAYLAALKSVTINPDLIASDGKDMKLIYSPLHGTGKVLAQRVLQGAGFQAVRIVPKQAILDPEFPTTPFPNPEFPQAFDLAIQLGKEESADVLIATDPDADRLGTAVRLPNGEYQLLTGNQIASIMLHYILTARKNAGTLPKNGAVVKSFVSTELATKIAESFGMQMINVETGFKFIAEQIEHFEETGEHEFLFGFEESYGYLIKPFVRDKDAMQATLLLAEVAAYYKHQGKTLYDGLQELYKEYGYFAEKTVSQDFPGIKGAEEMSALMAKFRKEEPSEFAGVKVARTEDYKTGQAKLADGSTEKLTLPKSDVLKFILSDGTWIAIRPSGTEPKIKYYVGTQSDSQDAAHKRLDDFEQALTAFTKA</sequence>
<dbReference type="EC" id="5.4.2.2" evidence="6"/>
<dbReference type="SUPFAM" id="SSF53738">
    <property type="entry name" value="Phosphoglucomutase, first 3 domains"/>
    <property type="match status" value="3"/>
</dbReference>
<evidence type="ECO:0000256" key="3">
    <source>
        <dbReference type="ARBA" id="ARBA00005164"/>
    </source>
</evidence>
<dbReference type="PATRIC" id="fig|1122147.4.peg.929"/>
<feature type="domain" description="Alpha-D-phosphohexomutase alpha/beta/alpha" evidence="18">
    <location>
        <begin position="223"/>
        <end position="327"/>
    </location>
</feature>
<comment type="catalytic activity">
    <reaction evidence="1">
        <text>alpha-D-glucose 1-phosphate = alpha-D-glucose 6-phosphate</text>
        <dbReference type="Rhea" id="RHEA:23536"/>
        <dbReference type="ChEBI" id="CHEBI:58225"/>
        <dbReference type="ChEBI" id="CHEBI:58601"/>
        <dbReference type="EC" id="5.4.2.2"/>
    </reaction>
</comment>
<evidence type="ECO:0000259" key="18">
    <source>
        <dbReference type="Pfam" id="PF02879"/>
    </source>
</evidence>
<evidence type="ECO:0000256" key="8">
    <source>
        <dbReference type="ARBA" id="ARBA00022553"/>
    </source>
</evidence>
<dbReference type="InterPro" id="IPR005843">
    <property type="entry name" value="A-D-PHexomutase_C"/>
</dbReference>
<dbReference type="Gene3D" id="3.40.120.10">
    <property type="entry name" value="Alpha-D-Glucose-1,6-Bisphosphate, subunit A, domain 3"/>
    <property type="match status" value="3"/>
</dbReference>
<dbReference type="AlphaFoldDB" id="A0A0R1XRY2"/>
<dbReference type="CDD" id="cd05799">
    <property type="entry name" value="PGM2"/>
    <property type="match status" value="1"/>
</dbReference>
<feature type="domain" description="Alpha-D-phosphohexomutase alpha/beta/alpha" evidence="17">
    <location>
        <begin position="55"/>
        <end position="193"/>
    </location>
</feature>
<evidence type="ECO:0000259" key="16">
    <source>
        <dbReference type="Pfam" id="PF00408"/>
    </source>
</evidence>
<dbReference type="PANTHER" id="PTHR45745">
    <property type="entry name" value="PHOSPHOMANNOMUTASE 45A"/>
    <property type="match status" value="1"/>
</dbReference>
<evidence type="ECO:0000256" key="14">
    <source>
        <dbReference type="ARBA" id="ARBA00041467"/>
    </source>
</evidence>
<evidence type="ECO:0000256" key="6">
    <source>
        <dbReference type="ARBA" id="ARBA00012728"/>
    </source>
</evidence>
<dbReference type="GO" id="GO:0008973">
    <property type="term" value="F:phosphopentomutase activity"/>
    <property type="evidence" value="ECO:0007669"/>
    <property type="project" value="TreeGrafter"/>
</dbReference>
<keyword evidence="7" id="KW-0313">Glucose metabolism</keyword>
<comment type="pathway">
    <text evidence="3">Glycolipid metabolism; diglucosyl-diacylglycerol biosynthesis.</text>
</comment>
<keyword evidence="11" id="KW-0413">Isomerase</keyword>
<accession>A0A0R1XRY2</accession>
<evidence type="ECO:0000259" key="17">
    <source>
        <dbReference type="Pfam" id="PF02878"/>
    </source>
</evidence>
<evidence type="ECO:0000256" key="12">
    <source>
        <dbReference type="ARBA" id="ARBA00039995"/>
    </source>
</evidence>
<evidence type="ECO:0000313" key="20">
    <source>
        <dbReference type="EMBL" id="KRM29324.1"/>
    </source>
</evidence>
<keyword evidence="7" id="KW-0119">Carbohydrate metabolism</keyword>
<gene>
    <name evidence="20" type="ORF">FC91_GL000902</name>
</gene>
<comment type="caution">
    <text evidence="20">The sequence shown here is derived from an EMBL/GenBank/DDBJ whole genome shotgun (WGS) entry which is preliminary data.</text>
</comment>
<comment type="similarity">
    <text evidence="5 15">Belongs to the phosphohexose mutase family.</text>
</comment>
<evidence type="ECO:0000256" key="9">
    <source>
        <dbReference type="ARBA" id="ARBA00022723"/>
    </source>
</evidence>
<evidence type="ECO:0000313" key="21">
    <source>
        <dbReference type="Proteomes" id="UP000050949"/>
    </source>
</evidence>
<reference evidence="20 21" key="1">
    <citation type="journal article" date="2015" name="Genome Announc.">
        <title>Expanding the biotechnology potential of lactobacilli through comparative genomics of 213 strains and associated genera.</title>
        <authorList>
            <person name="Sun Z."/>
            <person name="Harris H.M."/>
            <person name="McCann A."/>
            <person name="Guo C."/>
            <person name="Argimon S."/>
            <person name="Zhang W."/>
            <person name="Yang X."/>
            <person name="Jeffery I.B."/>
            <person name="Cooney J.C."/>
            <person name="Kagawa T.F."/>
            <person name="Liu W."/>
            <person name="Song Y."/>
            <person name="Salvetti E."/>
            <person name="Wrobel A."/>
            <person name="Rasinkangas P."/>
            <person name="Parkhill J."/>
            <person name="Rea M.C."/>
            <person name="O'Sullivan O."/>
            <person name="Ritari J."/>
            <person name="Douillard F.P."/>
            <person name="Paul Ross R."/>
            <person name="Yang R."/>
            <person name="Briner A.E."/>
            <person name="Felis G.E."/>
            <person name="de Vos W.M."/>
            <person name="Barrangou R."/>
            <person name="Klaenhammer T.R."/>
            <person name="Caufield P.W."/>
            <person name="Cui Y."/>
            <person name="Zhang H."/>
            <person name="O'Toole P.W."/>
        </authorList>
    </citation>
    <scope>NUCLEOTIDE SEQUENCE [LARGE SCALE GENOMIC DNA]</scope>
    <source>
        <strain evidence="20 21">DSM 16991</strain>
    </source>
</reference>
<dbReference type="InterPro" id="IPR036900">
    <property type="entry name" value="A-D-PHexomutase_C_sf"/>
</dbReference>
<dbReference type="Proteomes" id="UP000050949">
    <property type="component" value="Unassembled WGS sequence"/>
</dbReference>
<dbReference type="InterPro" id="IPR005846">
    <property type="entry name" value="A-D-PHexomutase_a/b/a-III"/>
</dbReference>
<evidence type="ECO:0000256" key="15">
    <source>
        <dbReference type="RuleBase" id="RU004326"/>
    </source>
</evidence>
<keyword evidence="10 15" id="KW-0460">Magnesium</keyword>
<evidence type="ECO:0000256" key="11">
    <source>
        <dbReference type="ARBA" id="ARBA00023235"/>
    </source>
</evidence>
<dbReference type="GO" id="GO:0006166">
    <property type="term" value="P:purine ribonucleoside salvage"/>
    <property type="evidence" value="ECO:0007669"/>
    <property type="project" value="TreeGrafter"/>
</dbReference>
<feature type="domain" description="Alpha-D-phosphohexomutase alpha/beta/alpha" evidence="19">
    <location>
        <begin position="340"/>
        <end position="466"/>
    </location>
</feature>
<evidence type="ECO:0000256" key="13">
    <source>
        <dbReference type="ARBA" id="ARBA00041398"/>
    </source>
</evidence>
<dbReference type="PANTHER" id="PTHR45745:SF1">
    <property type="entry name" value="PHOSPHOGLUCOMUTASE 2B-RELATED"/>
    <property type="match status" value="1"/>
</dbReference>
<protein>
    <recommendedName>
        <fullName evidence="12">Phosphoglucomutase</fullName>
        <ecNumber evidence="6">5.4.2.2</ecNumber>
    </recommendedName>
    <alternativeName>
        <fullName evidence="14">Alpha-phosphoglucomutase</fullName>
    </alternativeName>
    <alternativeName>
        <fullName evidence="13">Glucose phosphomutase</fullName>
    </alternativeName>
</protein>
<dbReference type="InterPro" id="IPR016055">
    <property type="entry name" value="A-D-PHexomutase_a/b/a-I/II/III"/>
</dbReference>
<feature type="domain" description="Alpha-D-phosphohexomutase C-terminal" evidence="16">
    <location>
        <begin position="509"/>
        <end position="569"/>
    </location>
</feature>
<name>A0A0R1XRY2_9LACO</name>
<keyword evidence="9 15" id="KW-0479">Metal-binding</keyword>
<dbReference type="PRINTS" id="PR00509">
    <property type="entry name" value="PGMPMM"/>
</dbReference>
<comment type="pathway">
    <text evidence="4">Lipid metabolism.</text>
</comment>
<dbReference type="InterPro" id="IPR005841">
    <property type="entry name" value="Alpha-D-phosphohexomutase_SF"/>
</dbReference>
<organism evidence="20 21">
    <name type="scientific">Schleiferilactobacillus harbinensis DSM 16991</name>
    <dbReference type="NCBI Taxonomy" id="1122147"/>
    <lineage>
        <taxon>Bacteria</taxon>
        <taxon>Bacillati</taxon>
        <taxon>Bacillota</taxon>
        <taxon>Bacilli</taxon>
        <taxon>Lactobacillales</taxon>
        <taxon>Lactobacillaceae</taxon>
        <taxon>Schleiferilactobacillus</taxon>
    </lineage>
</organism>
<dbReference type="InterPro" id="IPR005844">
    <property type="entry name" value="A-D-PHexomutase_a/b/a-I"/>
</dbReference>
<dbReference type="GO" id="GO:0006006">
    <property type="term" value="P:glucose metabolic process"/>
    <property type="evidence" value="ECO:0007669"/>
    <property type="project" value="UniProtKB-KW"/>
</dbReference>
<dbReference type="Gene3D" id="3.30.310.50">
    <property type="entry name" value="Alpha-D-phosphohexomutase, C-terminal domain"/>
    <property type="match status" value="1"/>
</dbReference>
<dbReference type="EMBL" id="AZFW01000016">
    <property type="protein sequence ID" value="KRM29324.1"/>
    <property type="molecule type" value="Genomic_DNA"/>
</dbReference>
<evidence type="ECO:0000256" key="4">
    <source>
        <dbReference type="ARBA" id="ARBA00005189"/>
    </source>
</evidence>
<evidence type="ECO:0000259" key="19">
    <source>
        <dbReference type="Pfam" id="PF02880"/>
    </source>
</evidence>
<proteinExistence type="inferred from homology"/>
<comment type="cofactor">
    <cofactor evidence="2">
        <name>Mg(2+)</name>
        <dbReference type="ChEBI" id="CHEBI:18420"/>
    </cofactor>
</comment>
<evidence type="ECO:0000256" key="5">
    <source>
        <dbReference type="ARBA" id="ARBA00010231"/>
    </source>
</evidence>
<dbReference type="eggNOG" id="COG1109">
    <property type="taxonomic scope" value="Bacteria"/>
</dbReference>
<evidence type="ECO:0000256" key="7">
    <source>
        <dbReference type="ARBA" id="ARBA00022526"/>
    </source>
</evidence>
<dbReference type="GO" id="GO:0000287">
    <property type="term" value="F:magnesium ion binding"/>
    <property type="evidence" value="ECO:0007669"/>
    <property type="project" value="InterPro"/>
</dbReference>
<evidence type="ECO:0000256" key="2">
    <source>
        <dbReference type="ARBA" id="ARBA00001946"/>
    </source>
</evidence>
<dbReference type="PROSITE" id="PS00710">
    <property type="entry name" value="PGM_PMM"/>
    <property type="match status" value="1"/>
</dbReference>